<dbReference type="PROSITE" id="PS50145">
    <property type="entry name" value="ZF_TRAF"/>
    <property type="match status" value="1"/>
</dbReference>
<dbReference type="InterPro" id="IPR001293">
    <property type="entry name" value="Znf_TRAF"/>
</dbReference>
<dbReference type="KEGG" id="aten:116289260"/>
<dbReference type="InterPro" id="IPR013083">
    <property type="entry name" value="Znf_RING/FYVE/PHD"/>
</dbReference>
<name>A0A6P8H916_ACTTE</name>
<dbReference type="Gene3D" id="3.30.40.10">
    <property type="entry name" value="Zinc/RING finger domain, C3HC4 (zinc finger)"/>
    <property type="match status" value="2"/>
</dbReference>
<protein>
    <submittedName>
        <fullName evidence="7">RING finger protein 151-like isoform X1</fullName>
    </submittedName>
</protein>
<evidence type="ECO:0000256" key="3">
    <source>
        <dbReference type="ARBA" id="ARBA00022833"/>
    </source>
</evidence>
<accession>A0A6P8H916</accession>
<dbReference type="SUPFAM" id="SSF57850">
    <property type="entry name" value="RING/U-box"/>
    <property type="match status" value="1"/>
</dbReference>
<evidence type="ECO:0000256" key="4">
    <source>
        <dbReference type="PROSITE-ProRule" id="PRU00207"/>
    </source>
</evidence>
<feature type="zinc finger region" description="TRAF-type" evidence="4">
    <location>
        <begin position="129"/>
        <end position="181"/>
    </location>
</feature>
<evidence type="ECO:0000256" key="2">
    <source>
        <dbReference type="ARBA" id="ARBA00022771"/>
    </source>
</evidence>
<keyword evidence="2 4" id="KW-0863">Zinc-finger</keyword>
<keyword evidence="3 4" id="KW-0862">Zinc</keyword>
<dbReference type="InParanoid" id="A0A6P8H916"/>
<dbReference type="PANTHER" id="PTHR10131:SF157">
    <property type="entry name" value="RECEPTOR-ASSOCIATED FACTOR, PUTATIVE-RELATED"/>
    <property type="match status" value="1"/>
</dbReference>
<dbReference type="GeneID" id="116289260"/>
<dbReference type="OrthoDB" id="1630758at2759"/>
<evidence type="ECO:0000313" key="6">
    <source>
        <dbReference type="Proteomes" id="UP000515163"/>
    </source>
</evidence>
<dbReference type="GO" id="GO:0008270">
    <property type="term" value="F:zinc ion binding"/>
    <property type="evidence" value="ECO:0007669"/>
    <property type="project" value="UniProtKB-KW"/>
</dbReference>
<organism evidence="6 7">
    <name type="scientific">Actinia tenebrosa</name>
    <name type="common">Australian red waratah sea anemone</name>
    <dbReference type="NCBI Taxonomy" id="6105"/>
    <lineage>
        <taxon>Eukaryota</taxon>
        <taxon>Metazoa</taxon>
        <taxon>Cnidaria</taxon>
        <taxon>Anthozoa</taxon>
        <taxon>Hexacorallia</taxon>
        <taxon>Actiniaria</taxon>
        <taxon>Actiniidae</taxon>
        <taxon>Actinia</taxon>
    </lineage>
</organism>
<evidence type="ECO:0000259" key="5">
    <source>
        <dbReference type="PROSITE" id="PS50145"/>
    </source>
</evidence>
<dbReference type="GO" id="GO:0043122">
    <property type="term" value="P:regulation of canonical NF-kappaB signal transduction"/>
    <property type="evidence" value="ECO:0007669"/>
    <property type="project" value="TreeGrafter"/>
</dbReference>
<keyword evidence="6" id="KW-1185">Reference proteome</keyword>
<dbReference type="PANTHER" id="PTHR10131">
    <property type="entry name" value="TNF RECEPTOR ASSOCIATED FACTOR"/>
    <property type="match status" value="1"/>
</dbReference>
<feature type="domain" description="TRAF-type" evidence="5">
    <location>
        <begin position="129"/>
        <end position="181"/>
    </location>
</feature>
<proteinExistence type="predicted"/>
<sequence length="183" mass="21229">MVSKTRLQLNNSPPKSLNSLYFYFISSHGVFQDPVSCKDGHTFCSEFIELWLKTSKNCPLDNTLITDSLVRNLTVYNIVNNLYVYCFAQDEENKENGEPKAKRKKLETHEGVTKDVCNWNGKLQELKKHQEVCAFYQVRCPHANCIAMVQRRHVDDHTQTCIHRTVTCKDCQAQVIQHDLQLH</sequence>
<evidence type="ECO:0000256" key="1">
    <source>
        <dbReference type="ARBA" id="ARBA00022723"/>
    </source>
</evidence>
<gene>
    <name evidence="7" type="primary">LOC116289260</name>
</gene>
<dbReference type="FunCoup" id="A0A6P8H916">
    <property type="interactions" value="4"/>
</dbReference>
<dbReference type="AlphaFoldDB" id="A0A6P8H916"/>
<dbReference type="SUPFAM" id="SSF49599">
    <property type="entry name" value="TRAF domain-like"/>
    <property type="match status" value="1"/>
</dbReference>
<keyword evidence="1 4" id="KW-0479">Metal-binding</keyword>
<dbReference type="Proteomes" id="UP000515163">
    <property type="component" value="Unplaced"/>
</dbReference>
<evidence type="ECO:0000313" key="7">
    <source>
        <dbReference type="RefSeq" id="XP_031552016.1"/>
    </source>
</evidence>
<dbReference type="RefSeq" id="XP_031552016.1">
    <property type="nucleotide sequence ID" value="XM_031696156.1"/>
</dbReference>
<reference evidence="7" key="1">
    <citation type="submission" date="2025-08" db="UniProtKB">
        <authorList>
            <consortium name="RefSeq"/>
        </authorList>
    </citation>
    <scope>IDENTIFICATION</scope>
    <source>
        <tissue evidence="7">Tentacle</tissue>
    </source>
</reference>